<feature type="non-terminal residue" evidence="1">
    <location>
        <position position="185"/>
    </location>
</feature>
<proteinExistence type="predicted"/>
<reference evidence="1" key="1">
    <citation type="submission" date="2021-06" db="EMBL/GenBank/DDBJ databases">
        <authorList>
            <person name="Kallberg Y."/>
            <person name="Tangrot J."/>
            <person name="Rosling A."/>
        </authorList>
    </citation>
    <scope>NUCLEOTIDE SEQUENCE</scope>
    <source>
        <strain evidence="1">28 12/20/2015</strain>
    </source>
</reference>
<evidence type="ECO:0000313" key="2">
    <source>
        <dbReference type="Proteomes" id="UP000789366"/>
    </source>
</evidence>
<sequence>MNTTRSHGHTGNICVSEAETGTKQELVSCLINESKRKTGGNELEGSDIGTGKNKKSLLEERSTLFKDYYSSEIEDKFRHIEKKDGSEKEFTCEKPTEVVCYFCKGREHFANKCPSKRHIGDRVKEDEKSGEAKYIIEWLELGVPLYSRNLIGLMNQQDPKIQSFSKQEQDWLKQELVRLQKTKAI</sequence>
<name>A0ACA9M4Z6_9GLOM</name>
<dbReference type="EMBL" id="CAJVPW010006504">
    <property type="protein sequence ID" value="CAG8569822.1"/>
    <property type="molecule type" value="Genomic_DNA"/>
</dbReference>
<gene>
    <name evidence="1" type="ORF">SPELUC_LOCUS5947</name>
</gene>
<keyword evidence="2" id="KW-1185">Reference proteome</keyword>
<organism evidence="1 2">
    <name type="scientific">Cetraspora pellucida</name>
    <dbReference type="NCBI Taxonomy" id="1433469"/>
    <lineage>
        <taxon>Eukaryota</taxon>
        <taxon>Fungi</taxon>
        <taxon>Fungi incertae sedis</taxon>
        <taxon>Mucoromycota</taxon>
        <taxon>Glomeromycotina</taxon>
        <taxon>Glomeromycetes</taxon>
        <taxon>Diversisporales</taxon>
        <taxon>Gigasporaceae</taxon>
        <taxon>Cetraspora</taxon>
    </lineage>
</organism>
<comment type="caution">
    <text evidence="1">The sequence shown here is derived from an EMBL/GenBank/DDBJ whole genome shotgun (WGS) entry which is preliminary data.</text>
</comment>
<dbReference type="Proteomes" id="UP000789366">
    <property type="component" value="Unassembled WGS sequence"/>
</dbReference>
<evidence type="ECO:0000313" key="1">
    <source>
        <dbReference type="EMBL" id="CAG8569822.1"/>
    </source>
</evidence>
<protein>
    <submittedName>
        <fullName evidence="1">10912_t:CDS:1</fullName>
    </submittedName>
</protein>
<accession>A0ACA9M4Z6</accession>